<comment type="similarity">
    <text evidence="1">Belongs to the short-chain dehydrogenases/reductases (SDR) family.</text>
</comment>
<dbReference type="InterPro" id="IPR036291">
    <property type="entry name" value="NAD(P)-bd_dom_sf"/>
</dbReference>
<comment type="caution">
    <text evidence="3">The sequence shown here is derived from an EMBL/GenBank/DDBJ whole genome shotgun (WGS) entry which is preliminary data.</text>
</comment>
<dbReference type="InterPro" id="IPR050259">
    <property type="entry name" value="SDR"/>
</dbReference>
<gene>
    <name evidence="3" type="ORF">DMA12_16850</name>
</gene>
<dbReference type="Gene3D" id="3.40.50.720">
    <property type="entry name" value="NAD(P)-binding Rossmann-like Domain"/>
    <property type="match status" value="1"/>
</dbReference>
<reference evidence="3 4" key="1">
    <citation type="submission" date="2018-05" db="EMBL/GenBank/DDBJ databases">
        <title>Evolution of GPA BGCs.</title>
        <authorList>
            <person name="Waglechner N."/>
            <person name="Wright G.D."/>
        </authorList>
    </citation>
    <scope>NUCLEOTIDE SEQUENCE [LARGE SCALE GENOMIC DNA]</scope>
    <source>
        <strain evidence="3 4">DSM 5908</strain>
    </source>
</reference>
<dbReference type="PANTHER" id="PTHR42879:SF2">
    <property type="entry name" value="3-OXOACYL-[ACYL-CARRIER-PROTEIN] REDUCTASE FABG"/>
    <property type="match status" value="1"/>
</dbReference>
<protein>
    <submittedName>
        <fullName evidence="3">Short-chain dehydrogenase</fullName>
    </submittedName>
</protein>
<keyword evidence="2" id="KW-0560">Oxidoreductase</keyword>
<dbReference type="Pfam" id="PF13561">
    <property type="entry name" value="adh_short_C2"/>
    <property type="match status" value="1"/>
</dbReference>
<dbReference type="RefSeq" id="WP_125591754.1">
    <property type="nucleotide sequence ID" value="NZ_QHHU01000021.1"/>
</dbReference>
<dbReference type="InterPro" id="IPR002347">
    <property type="entry name" value="SDR_fam"/>
</dbReference>
<organism evidence="3 4">
    <name type="scientific">Amycolatopsis balhimycina DSM 5908</name>
    <dbReference type="NCBI Taxonomy" id="1081091"/>
    <lineage>
        <taxon>Bacteria</taxon>
        <taxon>Bacillati</taxon>
        <taxon>Actinomycetota</taxon>
        <taxon>Actinomycetes</taxon>
        <taxon>Pseudonocardiales</taxon>
        <taxon>Pseudonocardiaceae</taxon>
        <taxon>Amycolatopsis</taxon>
    </lineage>
</organism>
<proteinExistence type="inferred from homology"/>
<keyword evidence="4" id="KW-1185">Reference proteome</keyword>
<dbReference type="EMBL" id="QHHU01000021">
    <property type="protein sequence ID" value="RSM44216.1"/>
    <property type="molecule type" value="Genomic_DNA"/>
</dbReference>
<dbReference type="SUPFAM" id="SSF51735">
    <property type="entry name" value="NAD(P)-binding Rossmann-fold domains"/>
    <property type="match status" value="1"/>
</dbReference>
<evidence type="ECO:0000313" key="4">
    <source>
        <dbReference type="Proteomes" id="UP000286716"/>
    </source>
</evidence>
<dbReference type="FunFam" id="3.40.50.720:FF:000084">
    <property type="entry name" value="Short-chain dehydrogenase reductase"/>
    <property type="match status" value="1"/>
</dbReference>
<dbReference type="OrthoDB" id="286404at2"/>
<dbReference type="GO" id="GO:0016491">
    <property type="term" value="F:oxidoreductase activity"/>
    <property type="evidence" value="ECO:0007669"/>
    <property type="project" value="UniProtKB-KW"/>
</dbReference>
<accession>A0A428WMA7</accession>
<sequence>MTKVAVITGASRGIGAAAAVEFGRRGYAVVVNYHSRKDAADAVVEAVEQAGGKGIAVPGDMRMRDEAAGLINAAVEHFGRVDTLVCNAAIQVKRAAFADLPWDDFAAKVTDELAASYHVTQLALPIMREQRYGRLVYVSSGMAEGPGAPDMIGHGTAKAALNTFARYIAHEEGPHRIIANVVAPGYVRTDATAAAATALRGIEARITEHSPLRRVADPVDIGRVIAMFGSEDCSYATGVVVPVNGGIMLAH</sequence>
<dbReference type="PRINTS" id="PR00081">
    <property type="entry name" value="GDHRDH"/>
</dbReference>
<evidence type="ECO:0000256" key="1">
    <source>
        <dbReference type="ARBA" id="ARBA00006484"/>
    </source>
</evidence>
<evidence type="ECO:0000313" key="3">
    <source>
        <dbReference type="EMBL" id="RSM44216.1"/>
    </source>
</evidence>
<dbReference type="PANTHER" id="PTHR42879">
    <property type="entry name" value="3-OXOACYL-(ACYL-CARRIER-PROTEIN) REDUCTASE"/>
    <property type="match status" value="1"/>
</dbReference>
<dbReference type="AlphaFoldDB" id="A0A428WMA7"/>
<evidence type="ECO:0000256" key="2">
    <source>
        <dbReference type="ARBA" id="ARBA00023002"/>
    </source>
</evidence>
<name>A0A428WMA7_AMYBA</name>
<dbReference type="Proteomes" id="UP000286716">
    <property type="component" value="Unassembled WGS sequence"/>
</dbReference>